<feature type="transmembrane region" description="Helical" evidence="1">
    <location>
        <begin position="142"/>
        <end position="158"/>
    </location>
</feature>
<proteinExistence type="predicted"/>
<gene>
    <name evidence="2" type="ORF">HYN59_10210</name>
</gene>
<sequence>MKTCSFVRQEATEVETVSMVAPDDRDVLEHPDTFNTTIKIETPSDEETRKKNDVEDKKEEVTASGWEFALTPFEDFPDKLFNFFLFFTGCAISSLLLMVFAITRKLKLINLMAWISGSLALSPLLLIVILDGNIDIISDIRYGYPLYIINSVAIIVVTKKTIKQNAI</sequence>
<accession>A0A2S1QYH5</accession>
<feature type="transmembrane region" description="Helical" evidence="1">
    <location>
        <begin position="80"/>
        <end position="101"/>
    </location>
</feature>
<dbReference type="KEGG" id="falb:HYN59_10210"/>
<dbReference type="Proteomes" id="UP000244929">
    <property type="component" value="Chromosome"/>
</dbReference>
<feature type="transmembrane region" description="Helical" evidence="1">
    <location>
        <begin position="108"/>
        <end position="130"/>
    </location>
</feature>
<reference evidence="2 3" key="1">
    <citation type="submission" date="2018-04" db="EMBL/GenBank/DDBJ databases">
        <title>Genome sequencing of Flavobacterium sp. HYN0059.</title>
        <authorList>
            <person name="Yi H."/>
            <person name="Baek C."/>
        </authorList>
    </citation>
    <scope>NUCLEOTIDE SEQUENCE [LARGE SCALE GENOMIC DNA]</scope>
    <source>
        <strain evidence="2 3">HYN0059</strain>
    </source>
</reference>
<evidence type="ECO:0000313" key="2">
    <source>
        <dbReference type="EMBL" id="AWH85466.1"/>
    </source>
</evidence>
<dbReference type="EMBL" id="CP029186">
    <property type="protein sequence ID" value="AWH85466.1"/>
    <property type="molecule type" value="Genomic_DNA"/>
</dbReference>
<keyword evidence="1" id="KW-1133">Transmembrane helix</keyword>
<evidence type="ECO:0000313" key="3">
    <source>
        <dbReference type="Proteomes" id="UP000244929"/>
    </source>
</evidence>
<evidence type="ECO:0000256" key="1">
    <source>
        <dbReference type="SAM" id="Phobius"/>
    </source>
</evidence>
<name>A0A2S1QYH5_9FLAO</name>
<keyword evidence="1" id="KW-0812">Transmembrane</keyword>
<dbReference type="AlphaFoldDB" id="A0A2S1QYH5"/>
<protein>
    <submittedName>
        <fullName evidence="2">Uncharacterized protein</fullName>
    </submittedName>
</protein>
<keyword evidence="3" id="KW-1185">Reference proteome</keyword>
<keyword evidence="1" id="KW-0472">Membrane</keyword>
<organism evidence="2 3">
    <name type="scientific">Flavobacterium album</name>
    <dbReference type="NCBI Taxonomy" id="2175091"/>
    <lineage>
        <taxon>Bacteria</taxon>
        <taxon>Pseudomonadati</taxon>
        <taxon>Bacteroidota</taxon>
        <taxon>Flavobacteriia</taxon>
        <taxon>Flavobacteriales</taxon>
        <taxon>Flavobacteriaceae</taxon>
        <taxon>Flavobacterium</taxon>
    </lineage>
</organism>